<dbReference type="InterPro" id="IPR052233">
    <property type="entry name" value="Rho-type_GEFs"/>
</dbReference>
<sequence length="364" mass="40320">MANEAKNPIFEIKTIFTTGGTSEATEARLTGKVTCAIPFDAPDGGSLIAIGGDEGVWVGRKEDPQSFIRLLELRKVTQVAIHEDIGVFYVLADQALVAYPIEVILPSSTPNPLPQRLKRSIHYFSVGIQEGKHLVVGAKSNSLSTTFLVLEAVVDTINDSRTSAATSPAIYSERSDWLKTHREFYMPVESHNFTFLKSKCVVHKTQNYEAVDLKELDTQPIVPNEDFQRVVSTSLRKQSRPIGMFKMKERFLLCFTKFGLYADVKGIPVQQDPVVEWGSSVDCVAAHGSYILLFGSKSIQVRELHNGQLVQDIKGKDVRCLWDGRIAGKVTVGENDEEDANSRPSAIGIMKEGKTHHIFEIVPS</sequence>
<dbReference type="PANTHER" id="PTHR46572:SF1">
    <property type="entry name" value="RHO1 GUANINE NUCLEOTIDE EXCHANGE FACTOR TUS1"/>
    <property type="match status" value="1"/>
</dbReference>
<protein>
    <submittedName>
        <fullName evidence="3">Rho guanine nucleotide exchange factor</fullName>
    </submittedName>
</protein>
<evidence type="ECO:0000259" key="2">
    <source>
        <dbReference type="PROSITE" id="PS50219"/>
    </source>
</evidence>
<proteinExistence type="predicted"/>
<gene>
    <name evidence="3" type="primary">TUS1_2</name>
    <name evidence="3" type="ORF">AAF712_004450</name>
</gene>
<accession>A0ABR3A311</accession>
<reference evidence="3 4" key="1">
    <citation type="submission" date="2024-05" db="EMBL/GenBank/DDBJ databases">
        <title>A draft genome resource for the thread blight pathogen Marasmius tenuissimus strain MS-2.</title>
        <authorList>
            <person name="Yulfo-Soto G.E."/>
            <person name="Baruah I.K."/>
            <person name="Amoako-Attah I."/>
            <person name="Bukari Y."/>
            <person name="Meinhardt L.W."/>
            <person name="Bailey B.A."/>
            <person name="Cohen S.P."/>
        </authorList>
    </citation>
    <scope>NUCLEOTIDE SEQUENCE [LARGE SCALE GENOMIC DNA]</scope>
    <source>
        <strain evidence="3 4">MS-2</strain>
    </source>
</reference>
<feature type="domain" description="CNH" evidence="2">
    <location>
        <begin position="30"/>
        <end position="328"/>
    </location>
</feature>
<name>A0ABR3A311_9AGAR</name>
<dbReference type="EMBL" id="JBBXMP010000018">
    <property type="protein sequence ID" value="KAL0068372.1"/>
    <property type="molecule type" value="Genomic_DNA"/>
</dbReference>
<keyword evidence="1" id="KW-0344">Guanine-nucleotide releasing factor</keyword>
<evidence type="ECO:0000256" key="1">
    <source>
        <dbReference type="ARBA" id="ARBA00022658"/>
    </source>
</evidence>
<dbReference type="Pfam" id="PF00780">
    <property type="entry name" value="CNH"/>
    <property type="match status" value="1"/>
</dbReference>
<dbReference type="Proteomes" id="UP001437256">
    <property type="component" value="Unassembled WGS sequence"/>
</dbReference>
<dbReference type="SMART" id="SM00036">
    <property type="entry name" value="CNH"/>
    <property type="match status" value="1"/>
</dbReference>
<organism evidence="3 4">
    <name type="scientific">Marasmius tenuissimus</name>
    <dbReference type="NCBI Taxonomy" id="585030"/>
    <lineage>
        <taxon>Eukaryota</taxon>
        <taxon>Fungi</taxon>
        <taxon>Dikarya</taxon>
        <taxon>Basidiomycota</taxon>
        <taxon>Agaricomycotina</taxon>
        <taxon>Agaricomycetes</taxon>
        <taxon>Agaricomycetidae</taxon>
        <taxon>Agaricales</taxon>
        <taxon>Marasmiineae</taxon>
        <taxon>Marasmiaceae</taxon>
        <taxon>Marasmius</taxon>
    </lineage>
</organism>
<dbReference type="PANTHER" id="PTHR46572">
    <property type="entry name" value="RHO1 GDP-GTP EXCHANGE PROTEIN 1-RELATED"/>
    <property type="match status" value="1"/>
</dbReference>
<dbReference type="InterPro" id="IPR001180">
    <property type="entry name" value="CNH_dom"/>
</dbReference>
<dbReference type="PROSITE" id="PS50219">
    <property type="entry name" value="CNH"/>
    <property type="match status" value="1"/>
</dbReference>
<keyword evidence="4" id="KW-1185">Reference proteome</keyword>
<evidence type="ECO:0000313" key="4">
    <source>
        <dbReference type="Proteomes" id="UP001437256"/>
    </source>
</evidence>
<comment type="caution">
    <text evidence="3">The sequence shown here is derived from an EMBL/GenBank/DDBJ whole genome shotgun (WGS) entry which is preliminary data.</text>
</comment>
<evidence type="ECO:0000313" key="3">
    <source>
        <dbReference type="EMBL" id="KAL0068372.1"/>
    </source>
</evidence>